<dbReference type="Gene3D" id="2.60.40.2360">
    <property type="entry name" value="Intracellular proteinase inhibitor BsuPI"/>
    <property type="match status" value="1"/>
</dbReference>
<dbReference type="InterPro" id="IPR001119">
    <property type="entry name" value="SLH_dom"/>
</dbReference>
<dbReference type="OrthoDB" id="2727970at2"/>
<evidence type="ECO:0000313" key="5">
    <source>
        <dbReference type="Proteomes" id="UP000183995"/>
    </source>
</evidence>
<feature type="domain" description="SLH" evidence="3">
    <location>
        <begin position="19"/>
        <end position="90"/>
    </location>
</feature>
<keyword evidence="1" id="KW-0677">Repeat</keyword>
<feature type="chain" id="PRO_5013268669" evidence="2">
    <location>
        <begin position="26"/>
        <end position="346"/>
    </location>
</feature>
<evidence type="ECO:0000256" key="2">
    <source>
        <dbReference type="SAM" id="SignalP"/>
    </source>
</evidence>
<evidence type="ECO:0000259" key="3">
    <source>
        <dbReference type="PROSITE" id="PS51272"/>
    </source>
</evidence>
<accession>A0A1M5X3K3</accession>
<dbReference type="Proteomes" id="UP000183995">
    <property type="component" value="Unassembled WGS sequence"/>
</dbReference>
<evidence type="ECO:0000256" key="1">
    <source>
        <dbReference type="ARBA" id="ARBA00022737"/>
    </source>
</evidence>
<gene>
    <name evidence="4" type="ORF">SAMN02745823_01577</name>
</gene>
<dbReference type="STRING" id="1123282.SAMN02745823_01577"/>
<proteinExistence type="predicted"/>
<name>A0A1M5X3K3_9FIRM</name>
<keyword evidence="5" id="KW-1185">Reference proteome</keyword>
<feature type="domain" description="SLH" evidence="3">
    <location>
        <begin position="92"/>
        <end position="153"/>
    </location>
</feature>
<dbReference type="EMBL" id="FQXV01000004">
    <property type="protein sequence ID" value="SHH94417.1"/>
    <property type="molecule type" value="Genomic_DNA"/>
</dbReference>
<dbReference type="InterPro" id="IPR020481">
    <property type="entry name" value="Intracell_prot_inh_BsuPI"/>
</dbReference>
<evidence type="ECO:0000313" key="4">
    <source>
        <dbReference type="EMBL" id="SHH94417.1"/>
    </source>
</evidence>
<dbReference type="InterPro" id="IPR038144">
    <property type="entry name" value="IPI"/>
</dbReference>
<feature type="domain" description="SLH" evidence="3">
    <location>
        <begin position="158"/>
        <end position="221"/>
    </location>
</feature>
<dbReference type="RefSeq" id="WP_073077436.1">
    <property type="nucleotide sequence ID" value="NZ_FQXV01000004.1"/>
</dbReference>
<protein>
    <submittedName>
        <fullName evidence="4">S-layer homology domain-containing protein</fullName>
    </submittedName>
</protein>
<keyword evidence="2" id="KW-0732">Signal</keyword>
<organism evidence="4 5">
    <name type="scientific">Sporobacter termitidis DSM 10068</name>
    <dbReference type="NCBI Taxonomy" id="1123282"/>
    <lineage>
        <taxon>Bacteria</taxon>
        <taxon>Bacillati</taxon>
        <taxon>Bacillota</taxon>
        <taxon>Clostridia</taxon>
        <taxon>Eubacteriales</taxon>
        <taxon>Oscillospiraceae</taxon>
        <taxon>Sporobacter</taxon>
    </lineage>
</organism>
<dbReference type="AlphaFoldDB" id="A0A1M5X3K3"/>
<feature type="signal peptide" evidence="2">
    <location>
        <begin position="1"/>
        <end position="25"/>
    </location>
</feature>
<dbReference type="Pfam" id="PF00395">
    <property type="entry name" value="SLH"/>
    <property type="match status" value="3"/>
</dbReference>
<reference evidence="4 5" key="1">
    <citation type="submission" date="2016-11" db="EMBL/GenBank/DDBJ databases">
        <authorList>
            <person name="Jaros S."/>
            <person name="Januszkiewicz K."/>
            <person name="Wedrychowicz H."/>
        </authorList>
    </citation>
    <scope>NUCLEOTIDE SEQUENCE [LARGE SCALE GENOMIC DNA]</scope>
    <source>
        <strain evidence="4 5">DSM 10068</strain>
    </source>
</reference>
<sequence>MKKKIIAGALVALMLLAALPFSALAAPGGSFAYTDVSNAWYTDAVAGYGYDDIFSDGSGLFKPAQQITRMEFARSLYKALGITINYFAAPDIADDFNDVKSTDPGAGALIDLVTAGIVEKGGSFNPNAPLNRDVMVHWIMNALEYKTDGNYVIPMVKPVPFSDDDKITDAYRNEIYSAVVLKLAFGKGGNVFDPKAGATRAEAVVVISRLMGLLDSYSEPDGQSVAVTAGAEEENGALVMRLTIANGTDKAVSISHGGQKFDFKLFNQKGETVYVWSQDKSFIMILDTTVIDPGQSVVYTATLDKDAYAAVKPDVAAMKAYITGTSDDFKIDEAGYTGTITAEKTN</sequence>
<dbReference type="Pfam" id="PF12690">
    <property type="entry name" value="BsuPI"/>
    <property type="match status" value="1"/>
</dbReference>
<dbReference type="PROSITE" id="PS51272">
    <property type="entry name" value="SLH"/>
    <property type="match status" value="3"/>
</dbReference>